<proteinExistence type="predicted"/>
<dbReference type="RefSeq" id="WP_144015605.1">
    <property type="nucleotide sequence ID" value="NZ_VJXW01000002.1"/>
</dbReference>
<dbReference type="AlphaFoldDB" id="A0A552VD13"/>
<dbReference type="Proteomes" id="UP000319424">
    <property type="component" value="Unassembled WGS sequence"/>
</dbReference>
<name>A0A552VD13_9FIRM</name>
<protein>
    <submittedName>
        <fullName evidence="1">Uncharacterized protein</fullName>
    </submittedName>
</protein>
<dbReference type="OrthoDB" id="8617387at2"/>
<comment type="caution">
    <text evidence="1">The sequence shown here is derived from an EMBL/GenBank/DDBJ whole genome shotgun (WGS) entry which is preliminary data.</text>
</comment>
<organism evidence="1 2">
    <name type="scientific">Criibacterium bergeronii</name>
    <dbReference type="NCBI Taxonomy" id="1871336"/>
    <lineage>
        <taxon>Bacteria</taxon>
        <taxon>Bacillati</taxon>
        <taxon>Bacillota</taxon>
        <taxon>Clostridia</taxon>
        <taxon>Peptostreptococcales</taxon>
        <taxon>Filifactoraceae</taxon>
        <taxon>Criibacterium</taxon>
    </lineage>
</organism>
<dbReference type="EMBL" id="VJXW01000002">
    <property type="protein sequence ID" value="TRW28362.1"/>
    <property type="molecule type" value="Genomic_DNA"/>
</dbReference>
<gene>
    <name evidence="1" type="ORF">FL857_02550</name>
</gene>
<reference evidence="1 2" key="1">
    <citation type="submission" date="2019-07" db="EMBL/GenBank/DDBJ databases">
        <title>Criibacterium bergeronii gen. nov., sp. nov. isolated from human clinical samples.</title>
        <authorList>
            <person name="Maheux A.F."/>
            <person name="Boudreau D.K."/>
            <person name="Berube E."/>
            <person name="Brodeur S."/>
            <person name="Bernard K.A."/>
            <person name="Abed J.Y."/>
            <person name="Ducrey E."/>
            <person name="Guay E.F."/>
            <person name="Raymond F."/>
            <person name="Corbeil J."/>
            <person name="Domingo M.-C."/>
            <person name="Roy P.H."/>
            <person name="Boissinot M."/>
            <person name="Tocheva E.I."/>
            <person name="Omar R.F."/>
        </authorList>
    </citation>
    <scope>NUCLEOTIDE SEQUENCE [LARGE SCALE GENOMIC DNA]</scope>
    <source>
        <strain evidence="1 2">CCRI-24246</strain>
    </source>
</reference>
<evidence type="ECO:0000313" key="1">
    <source>
        <dbReference type="EMBL" id="TRW28362.1"/>
    </source>
</evidence>
<evidence type="ECO:0000313" key="2">
    <source>
        <dbReference type="Proteomes" id="UP000319424"/>
    </source>
</evidence>
<sequence length="114" mass="13702">MYHSRWRGSHKEAGYKYGDILYSHGKNIDLHKLVNDEKLSYANNVYEIYYKYYPEIIYEIQWFSDGLRENFEDVFAFLSSMYVFTFDNYCSCIDISNDKGVFLARNKDGNRINR</sequence>
<accession>A0A552VD13</accession>